<accession>A0A845BHE4</accession>
<keyword evidence="8" id="KW-0969">Cilium</keyword>
<evidence type="ECO:0000256" key="1">
    <source>
        <dbReference type="ARBA" id="ARBA00004651"/>
    </source>
</evidence>
<sequence>MQAALNLDGWLSAELYRLFLVFCRVSAALLLLPGTGETQVPARIRILAGLVVAFCIAPLAGPALPSPPAWAAAAAVGTEVAAGALLGTLARLLLSAVQTAGQLIGQSMGISNAFVFGIGMDNSAVIGTAIYAACLAALFAVDGHHPGLRALVDSYTLVPLGGPLPAGAAARVTTEGMATAFRLAMQLAMPFLFLAMLFNVVLAGINRAMPALPVFMIGAPALLMAGLSLLGATAPGLVSEVLGAYGAVFTLPR</sequence>
<comment type="similarity">
    <text evidence="2">Belongs to the FliR/MopE/SpaR family.</text>
</comment>
<dbReference type="Pfam" id="PF01311">
    <property type="entry name" value="Bac_export_1"/>
    <property type="match status" value="1"/>
</dbReference>
<dbReference type="PANTHER" id="PTHR30065">
    <property type="entry name" value="FLAGELLAR BIOSYNTHETIC PROTEIN FLIR"/>
    <property type="match status" value="1"/>
</dbReference>
<evidence type="ECO:0000256" key="3">
    <source>
        <dbReference type="ARBA" id="ARBA00022475"/>
    </source>
</evidence>
<name>A0A845BHE4_9PROT</name>
<dbReference type="PRINTS" id="PR00953">
    <property type="entry name" value="TYPE3IMRPROT"/>
</dbReference>
<evidence type="ECO:0000256" key="7">
    <source>
        <dbReference type="SAM" id="Phobius"/>
    </source>
</evidence>
<comment type="caution">
    <text evidence="8">The sequence shown here is derived from an EMBL/GenBank/DDBJ whole genome shotgun (WGS) entry which is preliminary data.</text>
</comment>
<dbReference type="GO" id="GO:0006605">
    <property type="term" value="P:protein targeting"/>
    <property type="evidence" value="ECO:0007669"/>
    <property type="project" value="InterPro"/>
</dbReference>
<feature type="transmembrane region" description="Helical" evidence="7">
    <location>
        <begin position="15"/>
        <end position="32"/>
    </location>
</feature>
<feature type="transmembrane region" description="Helical" evidence="7">
    <location>
        <begin position="44"/>
        <end position="64"/>
    </location>
</feature>
<keyword evidence="9" id="KW-1185">Reference proteome</keyword>
<dbReference type="OrthoDB" id="9779817at2"/>
<keyword evidence="8" id="KW-0282">Flagellum</keyword>
<evidence type="ECO:0000256" key="2">
    <source>
        <dbReference type="ARBA" id="ARBA00009772"/>
    </source>
</evidence>
<dbReference type="GO" id="GO:0005886">
    <property type="term" value="C:plasma membrane"/>
    <property type="evidence" value="ECO:0007669"/>
    <property type="project" value="UniProtKB-SubCell"/>
</dbReference>
<gene>
    <name evidence="8" type="ORF">E0493_19595</name>
</gene>
<organism evidence="8 9">
    <name type="scientific">Teichococcus coralli</name>
    <dbReference type="NCBI Taxonomy" id="2545983"/>
    <lineage>
        <taxon>Bacteria</taxon>
        <taxon>Pseudomonadati</taxon>
        <taxon>Pseudomonadota</taxon>
        <taxon>Alphaproteobacteria</taxon>
        <taxon>Acetobacterales</taxon>
        <taxon>Roseomonadaceae</taxon>
        <taxon>Roseomonas</taxon>
    </lineage>
</organism>
<dbReference type="EMBL" id="SNVJ01000023">
    <property type="protein sequence ID" value="MXP65556.1"/>
    <property type="molecule type" value="Genomic_DNA"/>
</dbReference>
<dbReference type="RefSeq" id="WP_160938964.1">
    <property type="nucleotide sequence ID" value="NZ_SNVJ01000023.1"/>
</dbReference>
<evidence type="ECO:0000313" key="9">
    <source>
        <dbReference type="Proteomes" id="UP000460715"/>
    </source>
</evidence>
<proteinExistence type="inferred from homology"/>
<keyword evidence="3" id="KW-1003">Cell membrane</keyword>
<feature type="transmembrane region" description="Helical" evidence="7">
    <location>
        <begin position="114"/>
        <end position="141"/>
    </location>
</feature>
<dbReference type="AlphaFoldDB" id="A0A845BHE4"/>
<keyword evidence="4 7" id="KW-0812">Transmembrane</keyword>
<evidence type="ECO:0000313" key="8">
    <source>
        <dbReference type="EMBL" id="MXP65556.1"/>
    </source>
</evidence>
<evidence type="ECO:0000256" key="4">
    <source>
        <dbReference type="ARBA" id="ARBA00022692"/>
    </source>
</evidence>
<feature type="transmembrane region" description="Helical" evidence="7">
    <location>
        <begin position="70"/>
        <end position="94"/>
    </location>
</feature>
<dbReference type="InterPro" id="IPR002010">
    <property type="entry name" value="T3SS_IM_R"/>
</dbReference>
<dbReference type="Proteomes" id="UP000460715">
    <property type="component" value="Unassembled WGS sequence"/>
</dbReference>
<keyword evidence="6 7" id="KW-0472">Membrane</keyword>
<evidence type="ECO:0000256" key="6">
    <source>
        <dbReference type="ARBA" id="ARBA00023136"/>
    </source>
</evidence>
<feature type="transmembrane region" description="Helical" evidence="7">
    <location>
        <begin position="212"/>
        <end position="232"/>
    </location>
</feature>
<reference evidence="8 9" key="1">
    <citation type="submission" date="2019-03" db="EMBL/GenBank/DDBJ databases">
        <title>Roseomonas sp. a novel Roseomonas species isolated from Sea whip Gorgonian.</title>
        <authorList>
            <person name="Li F."/>
            <person name="Pan X."/>
            <person name="Huang S."/>
            <person name="Li Z."/>
            <person name="Meng B."/>
        </authorList>
    </citation>
    <scope>NUCLEOTIDE SEQUENCE [LARGE SCALE GENOMIC DNA]</scope>
    <source>
        <strain evidence="8 9">M0104</strain>
    </source>
</reference>
<evidence type="ECO:0000256" key="5">
    <source>
        <dbReference type="ARBA" id="ARBA00022989"/>
    </source>
</evidence>
<feature type="transmembrane region" description="Helical" evidence="7">
    <location>
        <begin position="183"/>
        <end position="205"/>
    </location>
</feature>
<keyword evidence="8" id="KW-0966">Cell projection</keyword>
<dbReference type="PANTHER" id="PTHR30065:SF8">
    <property type="entry name" value="FLAGELLAR BIOSYNTHETIC PROTEIN FLIR"/>
    <property type="match status" value="1"/>
</dbReference>
<protein>
    <submittedName>
        <fullName evidence="8">Flagellar biosynthetic protein FliR</fullName>
    </submittedName>
</protein>
<keyword evidence="5 7" id="KW-1133">Transmembrane helix</keyword>
<comment type="subcellular location">
    <subcellularLocation>
        <location evidence="1">Cell membrane</location>
        <topology evidence="1">Multi-pass membrane protein</topology>
    </subcellularLocation>
</comment>